<dbReference type="InterPro" id="IPR020864">
    <property type="entry name" value="MACPF"/>
</dbReference>
<dbReference type="Proteomes" id="UP000183200">
    <property type="component" value="Unassembled WGS sequence"/>
</dbReference>
<feature type="signal peptide" evidence="1">
    <location>
        <begin position="1"/>
        <end position="20"/>
    </location>
</feature>
<dbReference type="Pfam" id="PF18885">
    <property type="entry name" value="DUF5648"/>
    <property type="match status" value="1"/>
</dbReference>
<dbReference type="OrthoDB" id="1038436at2"/>
<reference evidence="4" key="1">
    <citation type="submission" date="2016-10" db="EMBL/GenBank/DDBJ databases">
        <authorList>
            <person name="Varghese N."/>
            <person name="Submissions S."/>
        </authorList>
    </citation>
    <scope>NUCLEOTIDE SEQUENCE [LARGE SCALE GENOMIC DNA]</scope>
    <source>
        <strain evidence="4">DSM 19110</strain>
    </source>
</reference>
<dbReference type="AlphaFoldDB" id="A0A1G9U438"/>
<evidence type="ECO:0000313" key="4">
    <source>
        <dbReference type="Proteomes" id="UP000183200"/>
    </source>
</evidence>
<dbReference type="EMBL" id="FNGY01000004">
    <property type="protein sequence ID" value="SDM54749.1"/>
    <property type="molecule type" value="Genomic_DNA"/>
</dbReference>
<dbReference type="Pfam" id="PF01823">
    <property type="entry name" value="MACPF"/>
    <property type="match status" value="1"/>
</dbReference>
<evidence type="ECO:0000313" key="3">
    <source>
        <dbReference type="EMBL" id="SDM54749.1"/>
    </source>
</evidence>
<feature type="chain" id="PRO_5010183345" evidence="1">
    <location>
        <begin position="21"/>
        <end position="471"/>
    </location>
</feature>
<proteinExistence type="predicted"/>
<evidence type="ECO:0000259" key="2">
    <source>
        <dbReference type="PROSITE" id="PS51412"/>
    </source>
</evidence>
<organism evidence="3 4">
    <name type="scientific">Pedobacter steynii</name>
    <dbReference type="NCBI Taxonomy" id="430522"/>
    <lineage>
        <taxon>Bacteria</taxon>
        <taxon>Pseudomonadati</taxon>
        <taxon>Bacteroidota</taxon>
        <taxon>Sphingobacteriia</taxon>
        <taxon>Sphingobacteriales</taxon>
        <taxon>Sphingobacteriaceae</taxon>
        <taxon>Pedobacter</taxon>
    </lineage>
</organism>
<name>A0A1G9U438_9SPHI</name>
<dbReference type="RefSeq" id="WP_074607105.1">
    <property type="nucleotide sequence ID" value="NZ_FNGY01000004.1"/>
</dbReference>
<accession>A0A1G9U438</accession>
<sequence length="471" mass="52260">MKRFPLLFSVLLILWSCKKANVPADQPDLKSDVSKQANVQLRSNPTWNLLGYGYNVTGEYAKSTSARGQIINIQALKNAHPSAVEEEIFLNEDFSAELGGNSIEVSKGLTFKAGLDSVNIKAFKGSFTAAYQDSTYKSSKYIFAKYNLKKIQKRLYLIAPLTLLQSYLDPGFVSAIQSQTPAYIVQNYGTHFMKDILLGGRLEAFYEAQTSNSNRRNAAGGGLEISVLKIFGFSAGYSTITSEAASNFSQKLHYNVVGGTVSVETKTVSIDPNSTVIPVDISNWKNSVTPSSSTLIEFNNPYPGAEPLIPIYELIANPAKKAAVKSYIEQYLINNRVKIDPESVYENYCASISDHIYTLNPNENLQYNGWVHHGAAFKAFASQVPGTVPVFESYNDSWYMHHYAQNQYETSGWPGFVNNGMGWVKFYAYKTQVAGTVPVYQYRANRDYVYSTNGNLSGMILEGVAFYAIPN</sequence>
<dbReference type="PROSITE" id="PS51412">
    <property type="entry name" value="MACPF_2"/>
    <property type="match status" value="1"/>
</dbReference>
<evidence type="ECO:0000256" key="1">
    <source>
        <dbReference type="SAM" id="SignalP"/>
    </source>
</evidence>
<keyword evidence="1" id="KW-0732">Signal</keyword>
<protein>
    <submittedName>
        <fullName evidence="3">MAC/Perforin domain-containing protein</fullName>
    </submittedName>
</protein>
<dbReference type="InterPro" id="IPR043708">
    <property type="entry name" value="DUF5648"/>
</dbReference>
<keyword evidence="4" id="KW-1185">Reference proteome</keyword>
<feature type="domain" description="MACPF" evidence="2">
    <location>
        <begin position="1"/>
        <end position="335"/>
    </location>
</feature>
<gene>
    <name evidence="3" type="ORF">SAMN05421820_10455</name>
</gene>